<dbReference type="InterPro" id="IPR029058">
    <property type="entry name" value="AB_hydrolase_fold"/>
</dbReference>
<proteinExistence type="predicted"/>
<reference evidence="3" key="3">
    <citation type="submission" date="2025-04" db="UniProtKB">
        <authorList>
            <consortium name="RefSeq"/>
        </authorList>
    </citation>
    <scope>IDENTIFICATION</scope>
    <source>
        <strain evidence="3">CBS 304.34</strain>
    </source>
</reference>
<evidence type="ECO:0000313" key="1">
    <source>
        <dbReference type="EMBL" id="KAF2805107.1"/>
    </source>
</evidence>
<dbReference type="AlphaFoldDB" id="A0A6A6YB97"/>
<protein>
    <submittedName>
        <fullName evidence="1 3">Toxin biosynthesis protein</fullName>
    </submittedName>
</protein>
<gene>
    <name evidence="1 3" type="ORF">BDZ99DRAFT_524825</name>
</gene>
<sequence length="426" mass="47833">MSPSAFTIKEHVIPCQHIREYHGAVKGNAALQLAIKQYTPHDHGKTSPNAVTIIAAHANGVPKECYEPLWEDLLETLNIPIKSIWIADCSHQGASGVLNESVQGDEPNWFDHSRDLLHMVNHFRDQIMQPIIGVAHSFSCSQLVHLSLMHPSLFHSLVFMEPMIQKENPSRLQSAPQARFSSLRPDIWPSRVEAEAFLRSSPLFRKWDARAVDNFLEFGLRPAPTELYPQASPPGAVTLTTTKAQEAWTFLRLYAFPSSTDPCDPVETVVGKDLAREAREEDMNNRSYVTNCPWPCLAYEFLPYLRPSTLFLFGESSHINRPARREDKLQQTGTGLGGNGGVATGRVKAHVIQGTAHMLPLEKTSETAAHISHWLEKEVRRFGFEEEFSKSYNSQKSECDGKALSATWMEYMELPSGTKRTLKSSL</sequence>
<evidence type="ECO:0000313" key="3">
    <source>
        <dbReference type="RefSeq" id="XP_033572071.1"/>
    </source>
</evidence>
<dbReference type="SUPFAM" id="SSF53474">
    <property type="entry name" value="alpha/beta-Hydrolases"/>
    <property type="match status" value="1"/>
</dbReference>
<name>A0A6A6YB97_9PEZI</name>
<evidence type="ECO:0000313" key="2">
    <source>
        <dbReference type="Proteomes" id="UP000504636"/>
    </source>
</evidence>
<dbReference type="Proteomes" id="UP000504636">
    <property type="component" value="Unplaced"/>
</dbReference>
<dbReference type="Gene3D" id="3.40.50.1820">
    <property type="entry name" value="alpha/beta hydrolase"/>
    <property type="match status" value="1"/>
</dbReference>
<keyword evidence="2" id="KW-1185">Reference proteome</keyword>
<reference evidence="1 3" key="1">
    <citation type="journal article" date="2020" name="Stud. Mycol.">
        <title>101 Dothideomycetes genomes: a test case for predicting lifestyles and emergence of pathogens.</title>
        <authorList>
            <person name="Haridas S."/>
            <person name="Albert R."/>
            <person name="Binder M."/>
            <person name="Bloem J."/>
            <person name="Labutti K."/>
            <person name="Salamov A."/>
            <person name="Andreopoulos B."/>
            <person name="Baker S."/>
            <person name="Barry K."/>
            <person name="Bills G."/>
            <person name="Bluhm B."/>
            <person name="Cannon C."/>
            <person name="Castanera R."/>
            <person name="Culley D."/>
            <person name="Daum C."/>
            <person name="Ezra D."/>
            <person name="Gonzalez J."/>
            <person name="Henrissat B."/>
            <person name="Kuo A."/>
            <person name="Liang C."/>
            <person name="Lipzen A."/>
            <person name="Lutzoni F."/>
            <person name="Magnuson J."/>
            <person name="Mondo S."/>
            <person name="Nolan M."/>
            <person name="Ohm R."/>
            <person name="Pangilinan J."/>
            <person name="Park H.-J."/>
            <person name="Ramirez L."/>
            <person name="Alfaro M."/>
            <person name="Sun H."/>
            <person name="Tritt A."/>
            <person name="Yoshinaga Y."/>
            <person name="Zwiers L.-H."/>
            <person name="Turgeon B."/>
            <person name="Goodwin S."/>
            <person name="Spatafora J."/>
            <person name="Crous P."/>
            <person name="Grigoriev I."/>
        </authorList>
    </citation>
    <scope>NUCLEOTIDE SEQUENCE</scope>
    <source>
        <strain evidence="1 3">CBS 304.34</strain>
    </source>
</reference>
<dbReference type="EMBL" id="MU003710">
    <property type="protein sequence ID" value="KAF2805107.1"/>
    <property type="molecule type" value="Genomic_DNA"/>
</dbReference>
<accession>A0A6A6YB97</accession>
<organism evidence="1">
    <name type="scientific">Mytilinidion resinicola</name>
    <dbReference type="NCBI Taxonomy" id="574789"/>
    <lineage>
        <taxon>Eukaryota</taxon>
        <taxon>Fungi</taxon>
        <taxon>Dikarya</taxon>
        <taxon>Ascomycota</taxon>
        <taxon>Pezizomycotina</taxon>
        <taxon>Dothideomycetes</taxon>
        <taxon>Pleosporomycetidae</taxon>
        <taxon>Mytilinidiales</taxon>
        <taxon>Mytilinidiaceae</taxon>
        <taxon>Mytilinidion</taxon>
    </lineage>
</organism>
<dbReference type="RefSeq" id="XP_033572071.1">
    <property type="nucleotide sequence ID" value="XM_033725941.1"/>
</dbReference>
<reference evidence="3" key="2">
    <citation type="submission" date="2020-04" db="EMBL/GenBank/DDBJ databases">
        <authorList>
            <consortium name="NCBI Genome Project"/>
        </authorList>
    </citation>
    <scope>NUCLEOTIDE SEQUENCE</scope>
    <source>
        <strain evidence="3">CBS 304.34</strain>
    </source>
</reference>
<dbReference type="OrthoDB" id="94039at2759"/>
<dbReference type="GeneID" id="54466834"/>